<accession>A0ABT2F998</accession>
<evidence type="ECO:0000313" key="1">
    <source>
        <dbReference type="EMBL" id="MCS4532776.1"/>
    </source>
</evidence>
<name>A0ABT2F998_9NEIS</name>
<dbReference type="Pfam" id="PF10109">
    <property type="entry name" value="Phage_TAC_7"/>
    <property type="match status" value="1"/>
</dbReference>
<keyword evidence="2" id="KW-1185">Reference proteome</keyword>
<dbReference type="EMBL" id="JANUXW010000001">
    <property type="protein sequence ID" value="MCS4532776.1"/>
    <property type="molecule type" value="Genomic_DNA"/>
</dbReference>
<comment type="caution">
    <text evidence="1">The sequence shown here is derived from an EMBL/GenBank/DDBJ whole genome shotgun (WGS) entry which is preliminary data.</text>
</comment>
<reference evidence="1" key="2">
    <citation type="journal article" date="2023" name="Curr. Microbiol.">
        <title>Neisseria montereyensis sp. nov., Isolated from Oropharynx of California Sea Lion (Zalophus californianus): Genomic, Phylogenetic, and Phenotypic Study.</title>
        <authorList>
            <person name="Volokhov D.V."/>
            <person name="Zagorodnyaya T.A."/>
            <person name="Furtak V.A."/>
            <person name="Nattanmai G."/>
            <person name="Randall L."/>
            <person name="Jose S."/>
            <person name="Gao Y."/>
            <person name="Gulland F.M."/>
            <person name="Eisenberg T."/>
            <person name="Delmonte P."/>
            <person name="Blom J."/>
            <person name="Mitchell K.K."/>
        </authorList>
    </citation>
    <scope>NUCLEOTIDE SEQUENCE</scope>
    <source>
        <strain evidence="1">CSL10203-ORH2</strain>
    </source>
</reference>
<reference evidence="1" key="1">
    <citation type="submission" date="2022-08" db="EMBL/GenBank/DDBJ databases">
        <authorList>
            <person name="Volokhov D.V."/>
            <person name="Furtak V.A."/>
            <person name="Zagorodnyaya T.A."/>
        </authorList>
    </citation>
    <scope>NUCLEOTIDE SEQUENCE</scope>
    <source>
        <strain evidence="1">CSL10203-ORH2</strain>
    </source>
</reference>
<gene>
    <name evidence="1" type="ORF">NXS09_00480</name>
</gene>
<organism evidence="1 2">
    <name type="scientific">Neisseria montereyensis</name>
    <dbReference type="NCBI Taxonomy" id="2973938"/>
    <lineage>
        <taxon>Bacteria</taxon>
        <taxon>Pseudomonadati</taxon>
        <taxon>Pseudomonadota</taxon>
        <taxon>Betaproteobacteria</taxon>
        <taxon>Neisseriales</taxon>
        <taxon>Neisseriaceae</taxon>
        <taxon>Neisseria</taxon>
    </lineage>
</organism>
<protein>
    <submittedName>
        <fullName evidence="1">Phage tail assembly protein</fullName>
    </submittedName>
</protein>
<dbReference type="RefSeq" id="WP_259290938.1">
    <property type="nucleotide sequence ID" value="NZ_JANUXW010000001.1"/>
</dbReference>
<proteinExistence type="predicted"/>
<dbReference type="InterPro" id="IPR019289">
    <property type="entry name" value="Phage_tail_E/E"/>
</dbReference>
<evidence type="ECO:0000313" key="2">
    <source>
        <dbReference type="Proteomes" id="UP001166947"/>
    </source>
</evidence>
<sequence length="95" mass="10724">MKYQTARNVKIPTSIKYPTRLATGKMLTELTVRRPKVGDIRAVSGLNTEAEQEPAMMARITGLVPEDLDEFDMVDYKALQDFFSRSSAVTNRVSR</sequence>
<dbReference type="Proteomes" id="UP001166947">
    <property type="component" value="Unassembled WGS sequence"/>
</dbReference>